<dbReference type="GO" id="GO:0022857">
    <property type="term" value="F:transmembrane transporter activity"/>
    <property type="evidence" value="ECO:0007669"/>
    <property type="project" value="TreeGrafter"/>
</dbReference>
<evidence type="ECO:0000256" key="1">
    <source>
        <dbReference type="ARBA" id="ARBA00004651"/>
    </source>
</evidence>
<evidence type="ECO:0000256" key="5">
    <source>
        <dbReference type="ARBA" id="ARBA00023136"/>
    </source>
</evidence>
<dbReference type="Pfam" id="PF02687">
    <property type="entry name" value="FtsX"/>
    <property type="match status" value="1"/>
</dbReference>
<evidence type="ECO:0000256" key="7">
    <source>
        <dbReference type="SAM" id="Phobius"/>
    </source>
</evidence>
<accession>A0A3B0ZDD4</accession>
<organism evidence="9">
    <name type="scientific">hydrothermal vent metagenome</name>
    <dbReference type="NCBI Taxonomy" id="652676"/>
    <lineage>
        <taxon>unclassified sequences</taxon>
        <taxon>metagenomes</taxon>
        <taxon>ecological metagenomes</taxon>
    </lineage>
</organism>
<gene>
    <name evidence="9" type="ORF">MNBD_GAMMA17-1536</name>
</gene>
<dbReference type="PANTHER" id="PTHR30572">
    <property type="entry name" value="MEMBRANE COMPONENT OF TRANSPORTER-RELATED"/>
    <property type="match status" value="1"/>
</dbReference>
<dbReference type="PANTHER" id="PTHR30572:SF4">
    <property type="entry name" value="ABC TRANSPORTER PERMEASE YTRF"/>
    <property type="match status" value="1"/>
</dbReference>
<evidence type="ECO:0000256" key="4">
    <source>
        <dbReference type="ARBA" id="ARBA00022989"/>
    </source>
</evidence>
<keyword evidence="3 7" id="KW-0812">Transmembrane</keyword>
<sequence>MFNRDSLVEIDLLYREDANVDEIVSSVTRLMTARHGRDDVTITTQQQMLDVLGSVLGILTFAVAALGSISLLVGSVGIFTIMTIAVNERIAEIGLLRALGGKRSQ</sequence>
<evidence type="ECO:0000256" key="2">
    <source>
        <dbReference type="ARBA" id="ARBA00022475"/>
    </source>
</evidence>
<feature type="transmembrane region" description="Helical" evidence="7">
    <location>
        <begin position="58"/>
        <end position="86"/>
    </location>
</feature>
<comment type="similarity">
    <text evidence="6">Belongs to the ABC-4 integral membrane protein family.</text>
</comment>
<evidence type="ECO:0000256" key="6">
    <source>
        <dbReference type="ARBA" id="ARBA00038076"/>
    </source>
</evidence>
<name>A0A3B0ZDD4_9ZZZZ</name>
<dbReference type="GO" id="GO:0005886">
    <property type="term" value="C:plasma membrane"/>
    <property type="evidence" value="ECO:0007669"/>
    <property type="project" value="UniProtKB-SubCell"/>
</dbReference>
<proteinExistence type="inferred from homology"/>
<reference evidence="9" key="1">
    <citation type="submission" date="2018-06" db="EMBL/GenBank/DDBJ databases">
        <authorList>
            <person name="Zhirakovskaya E."/>
        </authorList>
    </citation>
    <scope>NUCLEOTIDE SEQUENCE</scope>
</reference>
<feature type="non-terminal residue" evidence="9">
    <location>
        <position position="105"/>
    </location>
</feature>
<dbReference type="InterPro" id="IPR003838">
    <property type="entry name" value="ABC3_permease_C"/>
</dbReference>
<dbReference type="InterPro" id="IPR050250">
    <property type="entry name" value="Macrolide_Exporter_MacB"/>
</dbReference>
<dbReference type="AlphaFoldDB" id="A0A3B0ZDD4"/>
<keyword evidence="2" id="KW-1003">Cell membrane</keyword>
<keyword evidence="4 7" id="KW-1133">Transmembrane helix</keyword>
<comment type="subcellular location">
    <subcellularLocation>
        <location evidence="1">Cell membrane</location>
        <topology evidence="1">Multi-pass membrane protein</topology>
    </subcellularLocation>
</comment>
<evidence type="ECO:0000313" key="9">
    <source>
        <dbReference type="EMBL" id="VAW87000.1"/>
    </source>
</evidence>
<keyword evidence="5 7" id="KW-0472">Membrane</keyword>
<evidence type="ECO:0000259" key="8">
    <source>
        <dbReference type="Pfam" id="PF02687"/>
    </source>
</evidence>
<evidence type="ECO:0000256" key="3">
    <source>
        <dbReference type="ARBA" id="ARBA00022692"/>
    </source>
</evidence>
<protein>
    <submittedName>
        <fullName evidence="9">ABC-type antimicrobial peptide transport system, permease component</fullName>
    </submittedName>
</protein>
<dbReference type="EMBL" id="UOFQ01000055">
    <property type="protein sequence ID" value="VAW87000.1"/>
    <property type="molecule type" value="Genomic_DNA"/>
</dbReference>
<feature type="domain" description="ABC3 transporter permease C-terminal" evidence="8">
    <location>
        <begin position="66"/>
        <end position="105"/>
    </location>
</feature>